<comment type="caution">
    <text evidence="1">The sequence shown here is derived from an EMBL/GenBank/DDBJ whole genome shotgun (WGS) entry which is preliminary data.</text>
</comment>
<reference evidence="2" key="1">
    <citation type="journal article" date="2019" name="Int. J. Syst. Evol. Microbiol.">
        <title>The Global Catalogue of Microorganisms (GCM) 10K type strain sequencing project: providing services to taxonomists for standard genome sequencing and annotation.</title>
        <authorList>
            <consortium name="The Broad Institute Genomics Platform"/>
            <consortium name="The Broad Institute Genome Sequencing Center for Infectious Disease"/>
            <person name="Wu L."/>
            <person name="Ma J."/>
        </authorList>
    </citation>
    <scope>NUCLEOTIDE SEQUENCE [LARGE SCALE GENOMIC DNA]</scope>
    <source>
        <strain evidence="2">JCM 17923</strain>
    </source>
</reference>
<keyword evidence="2" id="KW-1185">Reference proteome</keyword>
<dbReference type="InterPro" id="IPR018669">
    <property type="entry name" value="Toxin_HigB"/>
</dbReference>
<proteinExistence type="predicted"/>
<evidence type="ECO:0000313" key="2">
    <source>
        <dbReference type="Proteomes" id="UP001501153"/>
    </source>
</evidence>
<accession>A0ABP8I111</accession>
<protein>
    <submittedName>
        <fullName evidence="1">Type II toxin-antitoxin system HigB family toxin</fullName>
    </submittedName>
</protein>
<dbReference type="Proteomes" id="UP001501153">
    <property type="component" value="Unassembled WGS sequence"/>
</dbReference>
<name>A0ABP8I111_9BACT</name>
<gene>
    <name evidence="1" type="ORF">GCM10023185_05650</name>
</gene>
<organism evidence="1 2">
    <name type="scientific">Hymenobacter saemangeumensis</name>
    <dbReference type="NCBI Taxonomy" id="1084522"/>
    <lineage>
        <taxon>Bacteria</taxon>
        <taxon>Pseudomonadati</taxon>
        <taxon>Bacteroidota</taxon>
        <taxon>Cytophagia</taxon>
        <taxon>Cytophagales</taxon>
        <taxon>Hymenobacteraceae</taxon>
        <taxon>Hymenobacter</taxon>
    </lineage>
</organism>
<dbReference type="EMBL" id="BAABGZ010000010">
    <property type="protein sequence ID" value="GAA4349157.1"/>
    <property type="molecule type" value="Genomic_DNA"/>
</dbReference>
<sequence length="110" mass="12903">MNFAITSVFNIINRRTLLAYCRQYPAAAVALQQWYAEMLYQEFANFNQLKAVYASASLIGDDRVVFNIMGNNYRLVVRFVFAYKTILLKWFGTHREYDQVDVATVQFRPL</sequence>
<dbReference type="Pfam" id="PF09907">
    <property type="entry name" value="HigB_toxin"/>
    <property type="match status" value="1"/>
</dbReference>
<evidence type="ECO:0000313" key="1">
    <source>
        <dbReference type="EMBL" id="GAA4349157.1"/>
    </source>
</evidence>